<accession>A0AAE0YMH6</accession>
<name>A0AAE0YMH6_9GAST</name>
<reference evidence="1" key="1">
    <citation type="journal article" date="2023" name="G3 (Bethesda)">
        <title>A reference genome for the long-term kleptoplast-retaining sea slug Elysia crispata morphotype clarki.</title>
        <authorList>
            <person name="Eastman K.E."/>
            <person name="Pendleton A.L."/>
            <person name="Shaikh M.A."/>
            <person name="Suttiyut T."/>
            <person name="Ogas R."/>
            <person name="Tomko P."/>
            <person name="Gavelis G."/>
            <person name="Widhalm J.R."/>
            <person name="Wisecaver J.H."/>
        </authorList>
    </citation>
    <scope>NUCLEOTIDE SEQUENCE</scope>
    <source>
        <strain evidence="1">ECLA1</strain>
    </source>
</reference>
<dbReference type="AlphaFoldDB" id="A0AAE0YMH6"/>
<evidence type="ECO:0000313" key="1">
    <source>
        <dbReference type="EMBL" id="KAK3750907.1"/>
    </source>
</evidence>
<comment type="caution">
    <text evidence="1">The sequence shown here is derived from an EMBL/GenBank/DDBJ whole genome shotgun (WGS) entry which is preliminary data.</text>
</comment>
<dbReference type="EMBL" id="JAWDGP010005843">
    <property type="protein sequence ID" value="KAK3750907.1"/>
    <property type="molecule type" value="Genomic_DNA"/>
</dbReference>
<protein>
    <submittedName>
        <fullName evidence="1">Uncharacterized protein</fullName>
    </submittedName>
</protein>
<organism evidence="1 2">
    <name type="scientific">Elysia crispata</name>
    <name type="common">lettuce slug</name>
    <dbReference type="NCBI Taxonomy" id="231223"/>
    <lineage>
        <taxon>Eukaryota</taxon>
        <taxon>Metazoa</taxon>
        <taxon>Spiralia</taxon>
        <taxon>Lophotrochozoa</taxon>
        <taxon>Mollusca</taxon>
        <taxon>Gastropoda</taxon>
        <taxon>Heterobranchia</taxon>
        <taxon>Euthyneura</taxon>
        <taxon>Panpulmonata</taxon>
        <taxon>Sacoglossa</taxon>
        <taxon>Placobranchoidea</taxon>
        <taxon>Plakobranchidae</taxon>
        <taxon>Elysia</taxon>
    </lineage>
</organism>
<proteinExistence type="predicted"/>
<dbReference type="Proteomes" id="UP001283361">
    <property type="component" value="Unassembled WGS sequence"/>
</dbReference>
<evidence type="ECO:0000313" key="2">
    <source>
        <dbReference type="Proteomes" id="UP001283361"/>
    </source>
</evidence>
<gene>
    <name evidence="1" type="ORF">RRG08_029827</name>
</gene>
<keyword evidence="2" id="KW-1185">Reference proteome</keyword>
<sequence length="201" mass="23458">MSFIQRFIPINMMRAKDHLKVTIEEINIKDRPVAEDKKKLHNVFHMWHPVPHDLDTTMEIAEVQDWPEWIDIKGLRPIPRQLWEDQQFSFTSQFKAHLAPGLGRSPTFIYKPVYGPSRASFGKINNSHLHPSLRPISHQVWEDQQFSFTCQFTAHLAPGLGRSRWRTVSGVKSIVDIQGVYRPKAKQEKTAMKRKPNIQEL</sequence>